<keyword evidence="12" id="KW-1185">Reference proteome</keyword>
<keyword evidence="2" id="KW-0808">Transferase</keyword>
<name>A0A4Z0YT65_9PEZI</name>
<evidence type="ECO:0000256" key="8">
    <source>
        <dbReference type="SAM" id="MobiDB-lite"/>
    </source>
</evidence>
<keyword evidence="7" id="KW-0862">Zinc</keyword>
<dbReference type="Gene3D" id="1.20.120.1750">
    <property type="match status" value="1"/>
</dbReference>
<evidence type="ECO:0000256" key="3">
    <source>
        <dbReference type="ARBA" id="ARBA00022723"/>
    </source>
</evidence>
<dbReference type="SUPFAM" id="SSF57850">
    <property type="entry name" value="RING/U-box"/>
    <property type="match status" value="1"/>
</dbReference>
<keyword evidence="9" id="KW-1133">Transmembrane helix</keyword>
<dbReference type="InterPro" id="IPR047546">
    <property type="entry name" value="Rcat_RBR_RNF216"/>
</dbReference>
<dbReference type="PANTHER" id="PTHR22770:SF42">
    <property type="entry name" value="FINGER PROTEIN (ZIN), PUTATIVE (AFU_ORTHOLOGUE AFUA_4G03910)-RELATED"/>
    <property type="match status" value="1"/>
</dbReference>
<dbReference type="OrthoDB" id="10009520at2759"/>
<comment type="caution">
    <text evidence="11">The sequence shown here is derived from an EMBL/GenBank/DDBJ whole genome shotgun (WGS) entry which is preliminary data.</text>
</comment>
<dbReference type="Pfam" id="PF26191">
    <property type="entry name" value="RING-HC_RBR_RNF216"/>
    <property type="match status" value="1"/>
</dbReference>
<dbReference type="Pfam" id="PF26200">
    <property type="entry name" value="Rcat_RNF216"/>
    <property type="match status" value="1"/>
</dbReference>
<evidence type="ECO:0000259" key="10">
    <source>
        <dbReference type="PROSITE" id="PS51873"/>
    </source>
</evidence>
<feature type="transmembrane region" description="Helical" evidence="9">
    <location>
        <begin position="440"/>
        <end position="468"/>
    </location>
</feature>
<feature type="domain" description="RING-type" evidence="10">
    <location>
        <begin position="300"/>
        <end position="604"/>
    </location>
</feature>
<dbReference type="InterPro" id="IPR051628">
    <property type="entry name" value="LUBAC_E3_Ligases"/>
</dbReference>
<dbReference type="InterPro" id="IPR044066">
    <property type="entry name" value="TRIAD_supradom"/>
</dbReference>
<evidence type="ECO:0000256" key="6">
    <source>
        <dbReference type="ARBA" id="ARBA00022786"/>
    </source>
</evidence>
<proteinExistence type="predicted"/>
<evidence type="ECO:0000256" key="1">
    <source>
        <dbReference type="ARBA" id="ARBA00004906"/>
    </source>
</evidence>
<dbReference type="PANTHER" id="PTHR22770">
    <property type="entry name" value="UBIQUITIN CONJUGATING ENZYME 7 INTERACTING PROTEIN-RELATED"/>
    <property type="match status" value="1"/>
</dbReference>
<sequence>MFLSNLLGTSSRSSRRRTSFKTSSSKSRSQINLSSASASSSSLSLSLSLPLSQSHSHSQTQANEDSSRPEYIVDESQLEPVATLPDDILNMNNDLESLSSLFPDIQVEVFREMLSNLSDESKLFVITDMLLKNPATHVKGRRRTAEQLAGQKTSVSKTETFRSPAYKAAVRALALREFKGLSRSTIDAVLSESNSSYLDARPTLVDLSSKSWKFAISSLLFRRKPVTSSEAETHPLVYWRVSGGGLLAPAVKATGNAELDRELFEELILPLNALEKDTREKADRALALSVQTEEAEACEATYECACCYTDAIFEEITTCSTDGHMVCFRCVQHSITEAVFGQGWQPSIHKDTGTLRCPAVSSTDCHGCISSDHIRRAMHETEKGTEIMEKLDQRLAEHGLLSSGLPLVRCPFCSYAEVDELYMPADARPLSVRFSRIPNVIVVLLAILLSPASLFLAIISFICLVLSWNSSVRTFVSQHFTAALSRYQRRRHGLKFVCKNPGCERSSCMSCSKAWVDIHLCHESSLIALRTQVEQAMSMAIKRVCPRCSMSFVKTEGCNKLTCPCGYQMCYVCRKNIGAPNEGYQHFCQHFRPEGDGRQCTECDKCNLWEAENTDAILRKAKADTESRWRETERRELSNAEKAYLENGAGHVDGVRFASGGGVIGSMFHNGRIPNMEEICDFIVEKFVT</sequence>
<comment type="pathway">
    <text evidence="1">Protein modification; protein ubiquitination.</text>
</comment>
<reference evidence="11 12" key="1">
    <citation type="submission" date="2019-03" db="EMBL/GenBank/DDBJ databases">
        <title>Draft genome sequence of Xylaria hypoxylon DSM 108379, a ubiquitous saprotrophic-parasitic fungi on hardwood.</title>
        <authorList>
            <person name="Buettner E."/>
            <person name="Leonhardt S."/>
            <person name="Gebauer A.M."/>
            <person name="Liers C."/>
            <person name="Hofrichter M."/>
            <person name="Kellner H."/>
        </authorList>
    </citation>
    <scope>NUCLEOTIDE SEQUENCE [LARGE SCALE GENOMIC DNA]</scope>
    <source>
        <strain evidence="11 12">DSM 108379</strain>
    </source>
</reference>
<evidence type="ECO:0000256" key="4">
    <source>
        <dbReference type="ARBA" id="ARBA00022737"/>
    </source>
</evidence>
<organism evidence="11 12">
    <name type="scientific">Xylaria hypoxylon</name>
    <dbReference type="NCBI Taxonomy" id="37992"/>
    <lineage>
        <taxon>Eukaryota</taxon>
        <taxon>Fungi</taxon>
        <taxon>Dikarya</taxon>
        <taxon>Ascomycota</taxon>
        <taxon>Pezizomycotina</taxon>
        <taxon>Sordariomycetes</taxon>
        <taxon>Xylariomycetidae</taxon>
        <taxon>Xylariales</taxon>
        <taxon>Xylariaceae</taxon>
        <taxon>Xylaria</taxon>
    </lineage>
</organism>
<dbReference type="AlphaFoldDB" id="A0A4Z0YT65"/>
<feature type="region of interest" description="Disordered" evidence="8">
    <location>
        <begin position="1"/>
        <end position="26"/>
    </location>
</feature>
<dbReference type="InterPro" id="IPR047544">
    <property type="entry name" value="RING-HC_RBR_RNF216"/>
</dbReference>
<dbReference type="PROSITE" id="PS51873">
    <property type="entry name" value="TRIAD"/>
    <property type="match status" value="1"/>
</dbReference>
<evidence type="ECO:0000313" key="12">
    <source>
        <dbReference type="Proteomes" id="UP000297716"/>
    </source>
</evidence>
<keyword evidence="6" id="KW-0833">Ubl conjugation pathway</keyword>
<dbReference type="GO" id="GO:0016740">
    <property type="term" value="F:transferase activity"/>
    <property type="evidence" value="ECO:0007669"/>
    <property type="project" value="UniProtKB-KW"/>
</dbReference>
<keyword evidence="9" id="KW-0812">Transmembrane</keyword>
<keyword evidence="9" id="KW-0472">Membrane</keyword>
<dbReference type="CDD" id="cd20353">
    <property type="entry name" value="Rcat_RBR_RNF216"/>
    <property type="match status" value="1"/>
</dbReference>
<gene>
    <name evidence="11" type="ORF">E0Z10_g6433</name>
</gene>
<dbReference type="EMBL" id="SKBN01000133">
    <property type="protein sequence ID" value="TGJ82315.1"/>
    <property type="molecule type" value="Genomic_DNA"/>
</dbReference>
<dbReference type="InterPro" id="IPR058758">
    <property type="entry name" value="UBA_RNF216"/>
</dbReference>
<dbReference type="STRING" id="37992.A0A4Z0YT65"/>
<keyword evidence="4" id="KW-0677">Repeat</keyword>
<protein>
    <recommendedName>
        <fullName evidence="10">RING-type domain-containing protein</fullName>
    </recommendedName>
</protein>
<evidence type="ECO:0000313" key="11">
    <source>
        <dbReference type="EMBL" id="TGJ82315.1"/>
    </source>
</evidence>
<dbReference type="Proteomes" id="UP000297716">
    <property type="component" value="Unassembled WGS sequence"/>
</dbReference>
<accession>A0A4Z0YT65</accession>
<evidence type="ECO:0000256" key="9">
    <source>
        <dbReference type="SAM" id="Phobius"/>
    </source>
</evidence>
<evidence type="ECO:0000256" key="2">
    <source>
        <dbReference type="ARBA" id="ARBA00022679"/>
    </source>
</evidence>
<evidence type="ECO:0000256" key="5">
    <source>
        <dbReference type="ARBA" id="ARBA00022771"/>
    </source>
</evidence>
<keyword evidence="5" id="KW-0863">Zinc-finger</keyword>
<dbReference type="GO" id="GO:0008270">
    <property type="term" value="F:zinc ion binding"/>
    <property type="evidence" value="ECO:0007669"/>
    <property type="project" value="UniProtKB-KW"/>
</dbReference>
<dbReference type="Pfam" id="PF26112">
    <property type="entry name" value="UBA_RNF216"/>
    <property type="match status" value="1"/>
</dbReference>
<dbReference type="CDD" id="cd16630">
    <property type="entry name" value="RING-HC_RBR_RNF216"/>
    <property type="match status" value="1"/>
</dbReference>
<keyword evidence="3" id="KW-0479">Metal-binding</keyword>
<evidence type="ECO:0000256" key="7">
    <source>
        <dbReference type="ARBA" id="ARBA00022833"/>
    </source>
</evidence>